<dbReference type="GO" id="GO:0003677">
    <property type="term" value="F:DNA binding"/>
    <property type="evidence" value="ECO:0007669"/>
    <property type="project" value="InterPro"/>
</dbReference>
<dbReference type="InterPro" id="IPR007627">
    <property type="entry name" value="RNA_pol_sigma70_r2"/>
</dbReference>
<dbReference type="SUPFAM" id="SSF88659">
    <property type="entry name" value="Sigma3 and sigma4 domains of RNA polymerase sigma factors"/>
    <property type="match status" value="1"/>
</dbReference>
<dbReference type="InterPro" id="IPR013325">
    <property type="entry name" value="RNA_pol_sigma_r2"/>
</dbReference>
<dbReference type="GO" id="GO:0016987">
    <property type="term" value="F:sigma factor activity"/>
    <property type="evidence" value="ECO:0007669"/>
    <property type="project" value="InterPro"/>
</dbReference>
<dbReference type="EMBL" id="CADCWN010000161">
    <property type="protein sequence ID" value="CAA9571508.1"/>
    <property type="molecule type" value="Genomic_DNA"/>
</dbReference>
<feature type="domain" description="DUF6596" evidence="3">
    <location>
        <begin position="196"/>
        <end position="298"/>
    </location>
</feature>
<dbReference type="NCBIfam" id="TIGR02937">
    <property type="entry name" value="sigma70-ECF"/>
    <property type="match status" value="1"/>
</dbReference>
<dbReference type="InterPro" id="IPR046531">
    <property type="entry name" value="DUF6596"/>
</dbReference>
<dbReference type="PANTHER" id="PTHR47756">
    <property type="entry name" value="BLL6612 PROTEIN-RELATED"/>
    <property type="match status" value="1"/>
</dbReference>
<protein>
    <submittedName>
        <fullName evidence="4">RNA polymerase ECF-type sigma factor</fullName>
    </submittedName>
</protein>
<proteinExistence type="predicted"/>
<reference evidence="4" key="1">
    <citation type="submission" date="2020-02" db="EMBL/GenBank/DDBJ databases">
        <authorList>
            <person name="Meier V. D."/>
        </authorList>
    </citation>
    <scope>NUCLEOTIDE SEQUENCE</scope>
    <source>
        <strain evidence="4">AVDCRST_MAG18</strain>
    </source>
</reference>
<feature type="domain" description="RNA polymerase sigma factor 70 region 4 type 2" evidence="2">
    <location>
        <begin position="128"/>
        <end position="177"/>
    </location>
</feature>
<dbReference type="AlphaFoldDB" id="A0A6J4V8V3"/>
<name>A0A6J4V8V3_9BACT</name>
<dbReference type="GO" id="GO:0006352">
    <property type="term" value="P:DNA-templated transcription initiation"/>
    <property type="evidence" value="ECO:0007669"/>
    <property type="project" value="InterPro"/>
</dbReference>
<feature type="domain" description="RNA polymerase sigma-70 region 2" evidence="1">
    <location>
        <begin position="18"/>
        <end position="86"/>
    </location>
</feature>
<evidence type="ECO:0000259" key="2">
    <source>
        <dbReference type="Pfam" id="PF08281"/>
    </source>
</evidence>
<organism evidence="4">
    <name type="scientific">uncultured Thermomicrobiales bacterium</name>
    <dbReference type="NCBI Taxonomy" id="1645740"/>
    <lineage>
        <taxon>Bacteria</taxon>
        <taxon>Pseudomonadati</taxon>
        <taxon>Thermomicrobiota</taxon>
        <taxon>Thermomicrobia</taxon>
        <taxon>Thermomicrobiales</taxon>
        <taxon>environmental samples</taxon>
    </lineage>
</organism>
<gene>
    <name evidence="4" type="ORF">AVDCRST_MAG18-2025</name>
</gene>
<sequence>MQSVPQQAALVAEPLDGLFRRNYGQLVATLTRIFGPQYLDLIEDVVQETLLKALGQWSYHGLPINPTGWLFRVARNAALDALRRERTLASKVDLLAGQLAETFPGSETALDTDERDDRLRDDQLCLIFGCCHPALPREAQIALTLKTLAGFGVPEIARAFLVPAPTIAQRLVRAKRTIRERDLSFALPAADELPARLDAVLAVLYLLFNEGYTAHSGPGLTRHDLCAEAIRLCSILADAPVGDTPRVHALLGLILLQASRLPARTDAGGDLLTLAAQDRARWDGRLIVAGLRTLRRAASGDRLTSYHLQAEIAACHALAPTHADTDWRRILTAYDSLARVDPSPVVLLNRAVALAEVVGVAEALAEVERLLTEPALDRYPLAHAARDAYARARDLTVNPAERRFLERQRDGVSE</sequence>
<evidence type="ECO:0000259" key="1">
    <source>
        <dbReference type="Pfam" id="PF04542"/>
    </source>
</evidence>
<dbReference type="Pfam" id="PF04542">
    <property type="entry name" value="Sigma70_r2"/>
    <property type="match status" value="1"/>
</dbReference>
<dbReference type="Gene3D" id="1.10.1740.10">
    <property type="match status" value="1"/>
</dbReference>
<dbReference type="Gene3D" id="1.10.10.10">
    <property type="entry name" value="Winged helix-like DNA-binding domain superfamily/Winged helix DNA-binding domain"/>
    <property type="match status" value="1"/>
</dbReference>
<dbReference type="SUPFAM" id="SSF88946">
    <property type="entry name" value="Sigma2 domain of RNA polymerase sigma factors"/>
    <property type="match status" value="1"/>
</dbReference>
<dbReference type="PANTHER" id="PTHR47756:SF2">
    <property type="entry name" value="BLL6612 PROTEIN"/>
    <property type="match status" value="1"/>
</dbReference>
<dbReference type="InterPro" id="IPR013324">
    <property type="entry name" value="RNA_pol_sigma_r3/r4-like"/>
</dbReference>
<dbReference type="InterPro" id="IPR013249">
    <property type="entry name" value="RNA_pol_sigma70_r4_t2"/>
</dbReference>
<dbReference type="Pfam" id="PF20239">
    <property type="entry name" value="DUF6596"/>
    <property type="match status" value="1"/>
</dbReference>
<evidence type="ECO:0000259" key="3">
    <source>
        <dbReference type="Pfam" id="PF20239"/>
    </source>
</evidence>
<dbReference type="InterPro" id="IPR036388">
    <property type="entry name" value="WH-like_DNA-bd_sf"/>
</dbReference>
<dbReference type="Pfam" id="PF08281">
    <property type="entry name" value="Sigma70_r4_2"/>
    <property type="match status" value="1"/>
</dbReference>
<accession>A0A6J4V8V3</accession>
<evidence type="ECO:0000313" key="4">
    <source>
        <dbReference type="EMBL" id="CAA9571508.1"/>
    </source>
</evidence>
<dbReference type="InterPro" id="IPR014284">
    <property type="entry name" value="RNA_pol_sigma-70_dom"/>
</dbReference>